<evidence type="ECO:0000313" key="2">
    <source>
        <dbReference type="Proteomes" id="UP000499080"/>
    </source>
</evidence>
<sequence length="137" mass="15460">MEPNKGRQPPALAKWCASTLEESEFLNNAIPNRWIGRAGTNDKVTSPWPLQVTVHYTMRRSCGDLRKTKWMCHNCHATSKTSETRIADNYTTHIRDTWACSRQLLSAGGSTGYAWRHLLALGQSHSDISFWNGRVTG</sequence>
<dbReference type="Proteomes" id="UP000499080">
    <property type="component" value="Unassembled WGS sequence"/>
</dbReference>
<accession>A0A4Y2UAY1</accession>
<dbReference type="AlphaFoldDB" id="A0A4Y2UAY1"/>
<proteinExistence type="predicted"/>
<comment type="caution">
    <text evidence="1">The sequence shown here is derived from an EMBL/GenBank/DDBJ whole genome shotgun (WGS) entry which is preliminary data.</text>
</comment>
<keyword evidence="2" id="KW-1185">Reference proteome</keyword>
<dbReference type="EMBL" id="BGPR01035255">
    <property type="protein sequence ID" value="GBO09998.1"/>
    <property type="molecule type" value="Genomic_DNA"/>
</dbReference>
<protein>
    <submittedName>
        <fullName evidence="1">Uncharacterized protein</fullName>
    </submittedName>
</protein>
<reference evidence="1 2" key="1">
    <citation type="journal article" date="2019" name="Sci. Rep.">
        <title>Orb-weaving spider Araneus ventricosus genome elucidates the spidroin gene catalogue.</title>
        <authorList>
            <person name="Kono N."/>
            <person name="Nakamura H."/>
            <person name="Ohtoshi R."/>
            <person name="Moran D.A.P."/>
            <person name="Shinohara A."/>
            <person name="Yoshida Y."/>
            <person name="Fujiwara M."/>
            <person name="Mori M."/>
            <person name="Tomita M."/>
            <person name="Arakawa K."/>
        </authorList>
    </citation>
    <scope>NUCLEOTIDE SEQUENCE [LARGE SCALE GENOMIC DNA]</scope>
</reference>
<name>A0A4Y2UAY1_ARAVE</name>
<gene>
    <name evidence="1" type="ORF">AVEN_246358_1</name>
</gene>
<organism evidence="1 2">
    <name type="scientific">Araneus ventricosus</name>
    <name type="common">Orbweaver spider</name>
    <name type="synonym">Epeira ventricosa</name>
    <dbReference type="NCBI Taxonomy" id="182803"/>
    <lineage>
        <taxon>Eukaryota</taxon>
        <taxon>Metazoa</taxon>
        <taxon>Ecdysozoa</taxon>
        <taxon>Arthropoda</taxon>
        <taxon>Chelicerata</taxon>
        <taxon>Arachnida</taxon>
        <taxon>Araneae</taxon>
        <taxon>Araneomorphae</taxon>
        <taxon>Entelegynae</taxon>
        <taxon>Araneoidea</taxon>
        <taxon>Araneidae</taxon>
        <taxon>Araneus</taxon>
    </lineage>
</organism>
<evidence type="ECO:0000313" key="1">
    <source>
        <dbReference type="EMBL" id="GBO09998.1"/>
    </source>
</evidence>